<accession>A0A3D8K0R5</accession>
<keyword evidence="2" id="KW-1185">Reference proteome</keyword>
<evidence type="ECO:0000313" key="2">
    <source>
        <dbReference type="Proteomes" id="UP000256838"/>
    </source>
</evidence>
<name>A0A3D8K0R5_9BURK</name>
<dbReference type="EMBL" id="QRGA01000006">
    <property type="protein sequence ID" value="RDU99023.1"/>
    <property type="molecule type" value="Genomic_DNA"/>
</dbReference>
<sequence length="70" mass="7899">MMPLRMLNATLHCAFQGSLGLDSFRFQHTTSKKKAPKAPWSFYRWMKRPINDADIADHGAMTSDRDGDAG</sequence>
<proteinExistence type="predicted"/>
<comment type="caution">
    <text evidence="1">The sequence shown here is derived from an EMBL/GenBank/DDBJ whole genome shotgun (WGS) entry which is preliminary data.</text>
</comment>
<evidence type="ECO:0000313" key="1">
    <source>
        <dbReference type="EMBL" id="RDU99023.1"/>
    </source>
</evidence>
<dbReference type="Proteomes" id="UP000256838">
    <property type="component" value="Unassembled WGS sequence"/>
</dbReference>
<gene>
    <name evidence="1" type="ORF">DWV00_12380</name>
</gene>
<reference evidence="1 2" key="1">
    <citation type="submission" date="2018-08" db="EMBL/GenBank/DDBJ databases">
        <title>Paraburkholderia sp. DHOM06 isolated from forest soil.</title>
        <authorList>
            <person name="Gao Z.-H."/>
            <person name="Qiu L.-H."/>
        </authorList>
    </citation>
    <scope>NUCLEOTIDE SEQUENCE [LARGE SCALE GENOMIC DNA]</scope>
    <source>
        <strain evidence="1 2">DHOM06</strain>
    </source>
</reference>
<dbReference type="AlphaFoldDB" id="A0A3D8K0R5"/>
<protein>
    <submittedName>
        <fullName evidence="1">Uncharacterized protein</fullName>
    </submittedName>
</protein>
<organism evidence="1 2">
    <name type="scientific">Trinickia dinghuensis</name>
    <dbReference type="NCBI Taxonomy" id="2291023"/>
    <lineage>
        <taxon>Bacteria</taxon>
        <taxon>Pseudomonadati</taxon>
        <taxon>Pseudomonadota</taxon>
        <taxon>Betaproteobacteria</taxon>
        <taxon>Burkholderiales</taxon>
        <taxon>Burkholderiaceae</taxon>
        <taxon>Trinickia</taxon>
    </lineage>
</organism>